<feature type="region of interest" description="Disordered" evidence="13">
    <location>
        <begin position="79"/>
        <end position="103"/>
    </location>
</feature>
<evidence type="ECO:0000256" key="13">
    <source>
        <dbReference type="SAM" id="MobiDB-lite"/>
    </source>
</evidence>
<dbReference type="GO" id="GO:0004649">
    <property type="term" value="F:poly(ADP-ribose) glycohydrolase activity"/>
    <property type="evidence" value="ECO:0007669"/>
    <property type="project" value="UniProtKB-EC"/>
</dbReference>
<dbReference type="PANTHER" id="PTHR16222">
    <property type="entry name" value="ADP-RIBOSYLGLYCOHYDROLASE"/>
    <property type="match status" value="1"/>
</dbReference>
<feature type="binding site" evidence="12">
    <location>
        <position position="317"/>
    </location>
    <ligand>
        <name>Mg(2+)</name>
        <dbReference type="ChEBI" id="CHEBI:18420"/>
        <label>1</label>
    </ligand>
</feature>
<dbReference type="Pfam" id="PF03747">
    <property type="entry name" value="ADP_ribosyl_GH"/>
    <property type="match status" value="1"/>
</dbReference>
<evidence type="ECO:0000256" key="4">
    <source>
        <dbReference type="ARBA" id="ARBA00041057"/>
    </source>
</evidence>
<organism evidence="14 15">
    <name type="scientific">Sarocladium strictum</name>
    <name type="common">Black bundle disease fungus</name>
    <name type="synonym">Acremonium strictum</name>
    <dbReference type="NCBI Taxonomy" id="5046"/>
    <lineage>
        <taxon>Eukaryota</taxon>
        <taxon>Fungi</taxon>
        <taxon>Dikarya</taxon>
        <taxon>Ascomycota</taxon>
        <taxon>Pezizomycotina</taxon>
        <taxon>Sordariomycetes</taxon>
        <taxon>Hypocreomycetidae</taxon>
        <taxon>Hypocreales</taxon>
        <taxon>Sarocladiaceae</taxon>
        <taxon>Sarocladium</taxon>
    </lineage>
</organism>
<gene>
    <name evidence="14" type="ORF">NLU13_9667</name>
</gene>
<dbReference type="EC" id="3.2.1.143" evidence="2"/>
<keyword evidence="3" id="KW-0378">Hydrolase</keyword>
<comment type="caution">
    <text evidence="14">The sequence shown here is derived from an EMBL/GenBank/DDBJ whole genome shotgun (WGS) entry which is preliminary data.</text>
</comment>
<keyword evidence="12" id="KW-0479">Metal-binding</keyword>
<dbReference type="InterPro" id="IPR036705">
    <property type="entry name" value="Ribosyl_crysJ1_sf"/>
</dbReference>
<comment type="similarity">
    <text evidence="1">Belongs to the ADP-ribosylglycohydrolase family.</text>
</comment>
<protein>
    <recommendedName>
        <fullName evidence="4">ADP-ribosylhydrolase ARH3</fullName>
        <ecNumber evidence="2">3.2.1.143</ecNumber>
    </recommendedName>
    <alternativeName>
        <fullName evidence="5">ADP-ribose glycohydrolase ARH3</fullName>
    </alternativeName>
    <alternativeName>
        <fullName evidence="6">ADP-ribosylhydrolase 3</fullName>
    </alternativeName>
    <alternativeName>
        <fullName evidence="9">O-acetyl-ADP-ribose deacetylase ARH3</fullName>
    </alternativeName>
    <alternativeName>
        <fullName evidence="10">Poly(ADP-ribose) glycohydrolase ARH3</fullName>
    </alternativeName>
    <alternativeName>
        <fullName evidence="8">[Protein ADP-ribosylarginine] hydrolase-like protein 2</fullName>
    </alternativeName>
    <alternativeName>
        <fullName evidence="7">[Protein ADP-ribosylserine] hydrolase</fullName>
    </alternativeName>
</protein>
<comment type="cofactor">
    <cofactor evidence="12">
        <name>Mg(2+)</name>
        <dbReference type="ChEBI" id="CHEBI:18420"/>
    </cofactor>
    <text evidence="12">Binds 2 magnesium ions per subunit.</text>
</comment>
<dbReference type="SUPFAM" id="SSF101478">
    <property type="entry name" value="ADP-ribosylglycohydrolase"/>
    <property type="match status" value="1"/>
</dbReference>
<dbReference type="Gene3D" id="1.10.4080.10">
    <property type="entry name" value="ADP-ribosylation/Crystallin J1"/>
    <property type="match status" value="1"/>
</dbReference>
<name>A0AA39GB15_SARSR</name>
<feature type="binding site" evidence="12">
    <location>
        <position position="320"/>
    </location>
    <ligand>
        <name>Mg(2+)</name>
        <dbReference type="ChEBI" id="CHEBI:18420"/>
        <label>1</label>
    </ligand>
</feature>
<feature type="binding site" evidence="12">
    <location>
        <position position="62"/>
    </location>
    <ligand>
        <name>Mg(2+)</name>
        <dbReference type="ChEBI" id="CHEBI:18420"/>
        <label>1</label>
    </ligand>
</feature>
<comment type="catalytic activity">
    <reaction evidence="11">
        <text>alpha-NAD(+) + H2O = ADP-D-ribose + nicotinamide + H(+)</text>
        <dbReference type="Rhea" id="RHEA:68792"/>
        <dbReference type="ChEBI" id="CHEBI:15377"/>
        <dbReference type="ChEBI" id="CHEBI:15378"/>
        <dbReference type="ChEBI" id="CHEBI:17154"/>
        <dbReference type="ChEBI" id="CHEBI:57967"/>
        <dbReference type="ChEBI" id="CHEBI:77017"/>
    </reaction>
</comment>
<dbReference type="PANTHER" id="PTHR16222:SF24">
    <property type="entry name" value="ADP-RIBOSYLHYDROLASE ARH3"/>
    <property type="match status" value="1"/>
</dbReference>
<dbReference type="Proteomes" id="UP001175261">
    <property type="component" value="Unassembled WGS sequence"/>
</dbReference>
<proteinExistence type="inferred from homology"/>
<dbReference type="InterPro" id="IPR005502">
    <property type="entry name" value="Ribosyl_crysJ1"/>
</dbReference>
<dbReference type="EMBL" id="JAPDFR010000009">
    <property type="protein sequence ID" value="KAK0383756.1"/>
    <property type="molecule type" value="Genomic_DNA"/>
</dbReference>
<feature type="binding site" evidence="12">
    <location>
        <position position="63"/>
    </location>
    <ligand>
        <name>Mg(2+)</name>
        <dbReference type="ChEBI" id="CHEBI:18420"/>
        <label>1</label>
    </ligand>
</feature>
<evidence type="ECO:0000256" key="10">
    <source>
        <dbReference type="ARBA" id="ARBA00043193"/>
    </source>
</evidence>
<keyword evidence="15" id="KW-1185">Reference proteome</keyword>
<evidence type="ECO:0000256" key="1">
    <source>
        <dbReference type="ARBA" id="ARBA00010702"/>
    </source>
</evidence>
<keyword evidence="12" id="KW-0460">Magnesium</keyword>
<evidence type="ECO:0000256" key="6">
    <source>
        <dbReference type="ARBA" id="ARBA00042471"/>
    </source>
</evidence>
<dbReference type="AlphaFoldDB" id="A0AA39GB15"/>
<accession>A0AA39GB15</accession>
<evidence type="ECO:0000313" key="14">
    <source>
        <dbReference type="EMBL" id="KAK0383756.1"/>
    </source>
</evidence>
<evidence type="ECO:0000256" key="9">
    <source>
        <dbReference type="ARBA" id="ARBA00043187"/>
    </source>
</evidence>
<dbReference type="InterPro" id="IPR050792">
    <property type="entry name" value="ADP-ribosylglycohydrolase"/>
</dbReference>
<evidence type="ECO:0000256" key="12">
    <source>
        <dbReference type="PIRSR" id="PIRSR605502-1"/>
    </source>
</evidence>
<feature type="binding site" evidence="12">
    <location>
        <position position="61"/>
    </location>
    <ligand>
        <name>Mg(2+)</name>
        <dbReference type="ChEBI" id="CHEBI:18420"/>
        <label>1</label>
    </ligand>
</feature>
<evidence type="ECO:0000256" key="3">
    <source>
        <dbReference type="ARBA" id="ARBA00022801"/>
    </source>
</evidence>
<evidence type="ECO:0000256" key="5">
    <source>
        <dbReference type="ARBA" id="ARBA00042398"/>
    </source>
</evidence>
<reference evidence="14" key="1">
    <citation type="submission" date="2022-10" db="EMBL/GenBank/DDBJ databases">
        <title>Determination and structural analysis of whole genome sequence of Sarocladium strictum F4-1.</title>
        <authorList>
            <person name="Hu L."/>
            <person name="Jiang Y."/>
        </authorList>
    </citation>
    <scope>NUCLEOTIDE SEQUENCE</scope>
    <source>
        <strain evidence="14">F4-1</strain>
    </source>
</reference>
<evidence type="ECO:0000256" key="8">
    <source>
        <dbReference type="ARBA" id="ARBA00042850"/>
    </source>
</evidence>
<evidence type="ECO:0000256" key="2">
    <source>
        <dbReference type="ARBA" id="ARBA00012255"/>
    </source>
</evidence>
<evidence type="ECO:0000256" key="11">
    <source>
        <dbReference type="ARBA" id="ARBA00049015"/>
    </source>
</evidence>
<evidence type="ECO:0000256" key="7">
    <source>
        <dbReference type="ARBA" id="ARBA00042722"/>
    </source>
</evidence>
<sequence length="362" mass="38642">MSSFTPRQSRTIGALLGVHAGDSLGATLEFKSHSWILENYPNGLHEIIGGGVFDWPPGHATDDTDMTRAVLLAYQDHHRLKKQQQEQQQQEEEDSRENRTDEKDRKIVYLAADRFLEWFTGDPWPDRSPGSHPLDIGGATHTGLTTYTSTRDPLTSGAGAGSAGNGSLMRCIPTALFVSDPKIRLRDSVLISGITHNDPRCVVACAAYNAMAAALVNGKTPDEAVTAGEEVTRGVIESCSVTPGEENVIAGATSVLSAIALGRSLSLPAIAQNGPPDSMPGKCGGYVLETLTLTVAAVLDTRCFEDVLVDVTRVGKDTDTNGAVAGGLLGAREGFEGIPAAWREKLQFGREFEEIALELLDA</sequence>
<dbReference type="GO" id="GO:0046872">
    <property type="term" value="F:metal ion binding"/>
    <property type="evidence" value="ECO:0007669"/>
    <property type="project" value="UniProtKB-KW"/>
</dbReference>
<evidence type="ECO:0000313" key="15">
    <source>
        <dbReference type="Proteomes" id="UP001175261"/>
    </source>
</evidence>
<feature type="binding site" evidence="12">
    <location>
        <position position="319"/>
    </location>
    <ligand>
        <name>Mg(2+)</name>
        <dbReference type="ChEBI" id="CHEBI:18420"/>
        <label>1</label>
    </ligand>
</feature>